<evidence type="ECO:0000313" key="3">
    <source>
        <dbReference type="EMBL" id="GJT91166.1"/>
    </source>
</evidence>
<accession>A0ABQ5HUK8</accession>
<dbReference type="PANTHER" id="PTHR33067:SF9">
    <property type="entry name" value="RNA-DIRECTED DNA POLYMERASE"/>
    <property type="match status" value="1"/>
</dbReference>
<reference evidence="3" key="2">
    <citation type="submission" date="2022-01" db="EMBL/GenBank/DDBJ databases">
        <authorList>
            <person name="Yamashiro T."/>
            <person name="Shiraishi A."/>
            <person name="Satake H."/>
            <person name="Nakayama K."/>
        </authorList>
    </citation>
    <scope>NUCLEOTIDE SEQUENCE</scope>
</reference>
<feature type="domain" description="CCHC-type" evidence="2">
    <location>
        <begin position="862"/>
        <end position="878"/>
    </location>
</feature>
<dbReference type="InterPro" id="IPR021109">
    <property type="entry name" value="Peptidase_aspartic_dom_sf"/>
</dbReference>
<dbReference type="Pfam" id="PF14223">
    <property type="entry name" value="Retrotran_gag_2"/>
    <property type="match status" value="1"/>
</dbReference>
<sequence>MAESAKRHEENSNIIKEIRASTDAAIRNQRASIKTLEIQIGQMSQVLQERGFGSLPSSTQTNPKDQVKSISTAKVDFSEIRRIGCGPYVVSGTQHTSIFSDTIPFPRRLQNFGCDNWREAQDVKILEAYDHTLPQKEKDPGSFTLPCFIHNICFDKALVDLGASVSVMPFSTYTNLGLGILSHTRLTIELADRTIKQPRGIAENVLVRIGKFIFPIDFIILDIPEDDDVPLILGRPFLSTAHSKIDVFKRKITLRAGEEKLIFKSIKPIISIIKRVFVIKSLDSKTELIGEGDESFDPIMSETTQIVSALKLPMLKTRDYDLWSMRIEQYLTHTNYALWEVIVNGDASASVASASAGAESPIPPKTTEQKLVRKNELKAKSTLLLAILDEHLLKFHGIKDEKTLWEAIKTRFGSNKESKKMQKTILKQQYENFTASRSEGLDKTYDRFQKLISQLEIHGEVISQEDANLKLLRSLPSAWNTHTLIMRNKSDLDTLSMDDLYNNLKVYKAEIKGQSSSSSNSQNVAFVSLENTSSTNEVVNTAHDLDNEDLEQIDTDDLKEMDLKWQVAMLTMRVECYNYHMRGHFARECRAPRNQGNRNGDNTRRIVPVETSANALVVTDGMGYDKSYQAEEGPIDFALMAYSSSGSSSLSSSDTEVHTCSKDCLKSFEALQKYQISTKDKTGLGYDGQMNESKVVHSVFNNRESDMDDNPVNDRFKIGGGFYAVPPPYIGNYMPLRHDLSFAGLDESVFMSAVKKTTTSVPENETSTSKTSKERMEEPKTVRSSAPLIEEWESDSDDDCVIRPLINFVKSNENTRKSIIEQHTYRQAENLRKSQSSRVDKRNWNGMMTQKLGDGFEFKKKACFVCGSLNHLIKDCNFYENKMVGKSVLNNEGKVTGQREIRPVWNNAQRVNHQNKLTHPHPRRNFVPSAVITNSGKVPVNTTKQSFPRAAVSNSTARYVNTAASRPTVNGAKPSSNVFHKSHSSVKRTFNKRTSVTDINFNKKVNPAKVNNVTTAGPKAVVSAAEGNRDNAVKSSTCWIWRPTGNVIDHISKDSGSYMLKRFDYGNPQHALQDQEIFDSGCSRHMTGNKFYLSDY</sequence>
<proteinExistence type="predicted"/>
<protein>
    <submittedName>
        <fullName evidence="3">Ribonuclease H-like domain-containing protein</fullName>
    </submittedName>
</protein>
<evidence type="ECO:0000259" key="2">
    <source>
        <dbReference type="SMART" id="SM00343"/>
    </source>
</evidence>
<feature type="domain" description="CCHC-type" evidence="2">
    <location>
        <begin position="575"/>
        <end position="591"/>
    </location>
</feature>
<name>A0ABQ5HUK8_9ASTR</name>
<dbReference type="PANTHER" id="PTHR33067">
    <property type="entry name" value="RNA-DIRECTED DNA POLYMERASE-RELATED"/>
    <property type="match status" value="1"/>
</dbReference>
<evidence type="ECO:0000256" key="1">
    <source>
        <dbReference type="SAM" id="MobiDB-lite"/>
    </source>
</evidence>
<evidence type="ECO:0000313" key="4">
    <source>
        <dbReference type="Proteomes" id="UP001151760"/>
    </source>
</evidence>
<dbReference type="Gene3D" id="2.40.70.10">
    <property type="entry name" value="Acid Proteases"/>
    <property type="match status" value="1"/>
</dbReference>
<dbReference type="SUPFAM" id="SSF50630">
    <property type="entry name" value="Acid proteases"/>
    <property type="match status" value="1"/>
</dbReference>
<dbReference type="Proteomes" id="UP001151760">
    <property type="component" value="Unassembled WGS sequence"/>
</dbReference>
<feature type="compositionally biased region" description="Polar residues" evidence="1">
    <location>
        <begin position="756"/>
        <end position="770"/>
    </location>
</feature>
<comment type="caution">
    <text evidence="3">The sequence shown here is derived from an EMBL/GenBank/DDBJ whole genome shotgun (WGS) entry which is preliminary data.</text>
</comment>
<reference evidence="3" key="1">
    <citation type="journal article" date="2022" name="Int. J. Mol. Sci.">
        <title>Draft Genome of Tanacetum Coccineum: Genomic Comparison of Closely Related Tanacetum-Family Plants.</title>
        <authorList>
            <person name="Yamashiro T."/>
            <person name="Shiraishi A."/>
            <person name="Nakayama K."/>
            <person name="Satake H."/>
        </authorList>
    </citation>
    <scope>NUCLEOTIDE SEQUENCE</scope>
</reference>
<organism evidence="3 4">
    <name type="scientific">Tanacetum coccineum</name>
    <dbReference type="NCBI Taxonomy" id="301880"/>
    <lineage>
        <taxon>Eukaryota</taxon>
        <taxon>Viridiplantae</taxon>
        <taxon>Streptophyta</taxon>
        <taxon>Embryophyta</taxon>
        <taxon>Tracheophyta</taxon>
        <taxon>Spermatophyta</taxon>
        <taxon>Magnoliopsida</taxon>
        <taxon>eudicotyledons</taxon>
        <taxon>Gunneridae</taxon>
        <taxon>Pentapetalae</taxon>
        <taxon>asterids</taxon>
        <taxon>campanulids</taxon>
        <taxon>Asterales</taxon>
        <taxon>Asteraceae</taxon>
        <taxon>Asteroideae</taxon>
        <taxon>Anthemideae</taxon>
        <taxon>Anthemidinae</taxon>
        <taxon>Tanacetum</taxon>
    </lineage>
</organism>
<dbReference type="CDD" id="cd00303">
    <property type="entry name" value="retropepsin_like"/>
    <property type="match status" value="1"/>
</dbReference>
<dbReference type="InterPro" id="IPR001878">
    <property type="entry name" value="Znf_CCHC"/>
</dbReference>
<dbReference type="Pfam" id="PF08284">
    <property type="entry name" value="RVP_2"/>
    <property type="match status" value="1"/>
</dbReference>
<feature type="region of interest" description="Disordered" evidence="1">
    <location>
        <begin position="756"/>
        <end position="784"/>
    </location>
</feature>
<feature type="compositionally biased region" description="Basic and acidic residues" evidence="1">
    <location>
        <begin position="771"/>
        <end position="781"/>
    </location>
</feature>
<dbReference type="EMBL" id="BQNB010019992">
    <property type="protein sequence ID" value="GJT91166.1"/>
    <property type="molecule type" value="Genomic_DNA"/>
</dbReference>
<dbReference type="SMART" id="SM00343">
    <property type="entry name" value="ZnF_C2HC"/>
    <property type="match status" value="2"/>
</dbReference>
<keyword evidence="4" id="KW-1185">Reference proteome</keyword>
<gene>
    <name evidence="3" type="ORF">Tco_1080011</name>
</gene>